<evidence type="ECO:0000313" key="3">
    <source>
        <dbReference type="EMBL" id="OBZ88084.1"/>
    </source>
</evidence>
<gene>
    <name evidence="3" type="ORF">A0J61_03868</name>
</gene>
<dbReference type="FunCoup" id="A0A1C7NLB1">
    <property type="interactions" value="2"/>
</dbReference>
<accession>A0A1C7NLB1</accession>
<reference evidence="3 4" key="1">
    <citation type="submission" date="2016-03" db="EMBL/GenBank/DDBJ databases">
        <title>Choanephora cucurbitarum.</title>
        <authorList>
            <person name="Min B."/>
            <person name="Park H."/>
            <person name="Park J.-H."/>
            <person name="Shin H.-D."/>
            <person name="Choi I.-G."/>
        </authorList>
    </citation>
    <scope>NUCLEOTIDE SEQUENCE [LARGE SCALE GENOMIC DNA]</scope>
    <source>
        <strain evidence="3 4">KUS-F28377</strain>
    </source>
</reference>
<organism evidence="3 4">
    <name type="scientific">Choanephora cucurbitarum</name>
    <dbReference type="NCBI Taxonomy" id="101091"/>
    <lineage>
        <taxon>Eukaryota</taxon>
        <taxon>Fungi</taxon>
        <taxon>Fungi incertae sedis</taxon>
        <taxon>Mucoromycota</taxon>
        <taxon>Mucoromycotina</taxon>
        <taxon>Mucoromycetes</taxon>
        <taxon>Mucorales</taxon>
        <taxon>Mucorineae</taxon>
        <taxon>Choanephoraceae</taxon>
        <taxon>Choanephoroideae</taxon>
        <taxon>Choanephora</taxon>
    </lineage>
</organism>
<dbReference type="Proteomes" id="UP000093000">
    <property type="component" value="Unassembled WGS sequence"/>
</dbReference>
<evidence type="ECO:0000256" key="2">
    <source>
        <dbReference type="SAM" id="MobiDB-lite"/>
    </source>
</evidence>
<proteinExistence type="predicted"/>
<keyword evidence="1" id="KW-0175">Coiled coil</keyword>
<name>A0A1C7NLB1_9FUNG</name>
<dbReference type="EMBL" id="LUGH01000176">
    <property type="protein sequence ID" value="OBZ88084.1"/>
    <property type="molecule type" value="Genomic_DNA"/>
</dbReference>
<feature type="region of interest" description="Disordered" evidence="2">
    <location>
        <begin position="86"/>
        <end position="130"/>
    </location>
</feature>
<protein>
    <submittedName>
        <fullName evidence="3">Uncharacterized protein</fullName>
    </submittedName>
</protein>
<dbReference type="AlphaFoldDB" id="A0A1C7NLB1"/>
<dbReference type="STRING" id="101091.A0A1C7NLB1"/>
<sequence length="727" mass="83758">MSNFYFINQSNASSFKNSPSPELQSVSYPTLGLKEIDDSKTKGQINVYYQETGITPPGGAVYSAPNNQVGFRSMSVSKTKQQISFDNFSQQRKKKNDPNYFNNPTSNLDDKEQQKKPKPSEQRSSEPIRSSLYTSLDQLPSKSSSHDQSSFKGKKPLRFSNSFIVEDMFDVEAKKTQNGAFSTSAFSFINEPSNLSKSSETLLEAPNSANLFAFEGESTTKSIIKPDNEVKLIKANTKWQRCIKEKQQQMKAIKNLYDHQKRVNDEIKQLTFCAHELQAKKDDVFMKEDYIQLKALSDQQRAICEKIKVLQDKTMPEINKSVINEWKRRQEGLKQENVCLEEVLRCLQAVKQDRERQHIKFTTDIQRKTEEEIHCMEARQIELDSLRSSIAFDLDMWKQNDADLTEKIEEATHVEKEQKTILTQKSQELTNEIDQLRSRLKELESQHQTVIHQVRQLDHNINMKLQPFEHEIHEQVQEQHAIDKRQQEVEERALLLEQEEKELKGSISHYQQEQERSKQEIILLQSQIDDNQKKHMTIKQTQAHLTTLLSDVIVKKTEAALQHHALSNNLSNAITEKMQTIKSIQSAIYQAEQNSIQYEDSVHHFKQQLSSLEKRKKLALENNEFETAAILASQIRETDIALSNLVTTQKDTSKIALDQAQLIKEKNTLQDMRHQLDLLKASFKEKLEADLADAKSTLFTVLQSNEDVELGALIQCEIDSIELAPKT</sequence>
<dbReference type="InParanoid" id="A0A1C7NLB1"/>
<feature type="compositionally biased region" description="Basic and acidic residues" evidence="2">
    <location>
        <begin position="108"/>
        <end position="126"/>
    </location>
</feature>
<evidence type="ECO:0000256" key="1">
    <source>
        <dbReference type="SAM" id="Coils"/>
    </source>
</evidence>
<comment type="caution">
    <text evidence="3">The sequence shown here is derived from an EMBL/GenBank/DDBJ whole genome shotgun (WGS) entry which is preliminary data.</text>
</comment>
<keyword evidence="4" id="KW-1185">Reference proteome</keyword>
<evidence type="ECO:0000313" key="4">
    <source>
        <dbReference type="Proteomes" id="UP000093000"/>
    </source>
</evidence>
<dbReference type="OrthoDB" id="2416276at2759"/>
<feature type="coiled-coil region" evidence="1">
    <location>
        <begin position="419"/>
        <end position="516"/>
    </location>
</feature>